<feature type="compositionally biased region" description="Basic and acidic residues" evidence="1">
    <location>
        <begin position="258"/>
        <end position="269"/>
    </location>
</feature>
<feature type="compositionally biased region" description="Basic residues" evidence="1">
    <location>
        <begin position="270"/>
        <end position="280"/>
    </location>
</feature>
<feature type="region of interest" description="Disordered" evidence="1">
    <location>
        <begin position="258"/>
        <end position="280"/>
    </location>
</feature>
<comment type="caution">
    <text evidence="2">The sequence shown here is derived from an EMBL/GenBank/DDBJ whole genome shotgun (WGS) entry which is preliminary data.</text>
</comment>
<dbReference type="EMBL" id="JABCKV010000314">
    <property type="protein sequence ID" value="KAG5641422.1"/>
    <property type="molecule type" value="Genomic_DNA"/>
</dbReference>
<keyword evidence="3" id="KW-1185">Reference proteome</keyword>
<name>A0A9P7G640_9AGAR</name>
<protein>
    <submittedName>
        <fullName evidence="2">Uncharacterized protein</fullName>
    </submittedName>
</protein>
<gene>
    <name evidence="2" type="ORF">DXG03_005248</name>
</gene>
<organism evidence="2 3">
    <name type="scientific">Asterophora parasitica</name>
    <dbReference type="NCBI Taxonomy" id="117018"/>
    <lineage>
        <taxon>Eukaryota</taxon>
        <taxon>Fungi</taxon>
        <taxon>Dikarya</taxon>
        <taxon>Basidiomycota</taxon>
        <taxon>Agaricomycotina</taxon>
        <taxon>Agaricomycetes</taxon>
        <taxon>Agaricomycetidae</taxon>
        <taxon>Agaricales</taxon>
        <taxon>Tricholomatineae</taxon>
        <taxon>Lyophyllaceae</taxon>
        <taxon>Asterophora</taxon>
    </lineage>
</organism>
<dbReference type="AlphaFoldDB" id="A0A9P7G640"/>
<reference evidence="2" key="2">
    <citation type="submission" date="2021-10" db="EMBL/GenBank/DDBJ databases">
        <title>Phylogenomics reveals ancestral predisposition of the termite-cultivated fungus Termitomyces towards a domesticated lifestyle.</title>
        <authorList>
            <person name="Auxier B."/>
            <person name="Grum-Grzhimaylo A."/>
            <person name="Cardenas M.E."/>
            <person name="Lodge J.D."/>
            <person name="Laessoe T."/>
            <person name="Pedersen O."/>
            <person name="Smith M.E."/>
            <person name="Kuyper T.W."/>
            <person name="Franco-Molano E.A."/>
            <person name="Baroni T.J."/>
            <person name="Aanen D.K."/>
        </authorList>
    </citation>
    <scope>NUCLEOTIDE SEQUENCE</scope>
    <source>
        <strain evidence="2">AP01</strain>
        <tissue evidence="2">Mycelium</tissue>
    </source>
</reference>
<dbReference type="Proteomes" id="UP000775547">
    <property type="component" value="Unassembled WGS sequence"/>
</dbReference>
<evidence type="ECO:0000313" key="2">
    <source>
        <dbReference type="EMBL" id="KAG5641422.1"/>
    </source>
</evidence>
<accession>A0A9P7G640</accession>
<proteinExistence type="predicted"/>
<sequence>MRAHRDQWIDAGNAEPHLLNLDTWRSRQDDPDDPQSMVGQWMEKLKYKRATPASTVPAAPFLERPITEWESCWFSWGTWKAQWADVDDEESVVGSLMRAHREQWYDSGKTDRHLLDLESWRSQWADPDDPDSLVYKWIEGAKRNREDVTNPIVVVPAQVVVQPVVVDMGDVEIAAVEASLEVHFATPLDDEALFLPLKYPPAFTLEDLGLDRFLPAADISFEDYSARSAAPLRPGFFGLNFTTPPKEKARMDAEIEAELKAETREERKARREKRARQKEE</sequence>
<reference evidence="2" key="1">
    <citation type="submission" date="2020-07" db="EMBL/GenBank/DDBJ databases">
        <authorList>
            <person name="Nieuwenhuis M."/>
            <person name="Van De Peppel L.J.J."/>
        </authorList>
    </citation>
    <scope>NUCLEOTIDE SEQUENCE</scope>
    <source>
        <strain evidence="2">AP01</strain>
        <tissue evidence="2">Mycelium</tissue>
    </source>
</reference>
<evidence type="ECO:0000313" key="3">
    <source>
        <dbReference type="Proteomes" id="UP000775547"/>
    </source>
</evidence>
<evidence type="ECO:0000256" key="1">
    <source>
        <dbReference type="SAM" id="MobiDB-lite"/>
    </source>
</evidence>